<comment type="caution">
    <text evidence="3">The sequence shown here is derived from an EMBL/GenBank/DDBJ whole genome shotgun (WGS) entry which is preliminary data.</text>
</comment>
<dbReference type="AlphaFoldDB" id="A0A0F9QQU1"/>
<name>A0A0F9QQU1_9ZZZZ</name>
<reference evidence="3" key="1">
    <citation type="journal article" date="2015" name="Nature">
        <title>Complex archaea that bridge the gap between prokaryotes and eukaryotes.</title>
        <authorList>
            <person name="Spang A."/>
            <person name="Saw J.H."/>
            <person name="Jorgensen S.L."/>
            <person name="Zaremba-Niedzwiedzka K."/>
            <person name="Martijn J."/>
            <person name="Lind A.E."/>
            <person name="van Eijk R."/>
            <person name="Schleper C."/>
            <person name="Guy L."/>
            <person name="Ettema T.J."/>
        </authorList>
    </citation>
    <scope>NUCLEOTIDE SEQUENCE</scope>
</reference>
<gene>
    <name evidence="3" type="ORF">LCGC14_0671760</name>
</gene>
<organism evidence="3">
    <name type="scientific">marine sediment metagenome</name>
    <dbReference type="NCBI Taxonomy" id="412755"/>
    <lineage>
        <taxon>unclassified sequences</taxon>
        <taxon>metagenomes</taxon>
        <taxon>ecological metagenomes</taxon>
    </lineage>
</organism>
<feature type="region of interest" description="Disordered" evidence="2">
    <location>
        <begin position="1"/>
        <end position="22"/>
    </location>
</feature>
<keyword evidence="1" id="KW-0175">Coiled coil</keyword>
<dbReference type="EMBL" id="LAZR01001323">
    <property type="protein sequence ID" value="KKN46580.1"/>
    <property type="molecule type" value="Genomic_DNA"/>
</dbReference>
<feature type="coiled-coil region" evidence="1">
    <location>
        <begin position="638"/>
        <end position="669"/>
    </location>
</feature>
<sequence>MLNNTTSGIGPPGIPEDQPQKPNIQVTENAATSSAKPPKAFLENVKGLQDKRFRESKKVVDEKKRDWEKFRDMYNNVIKDRTWSWESNLVIPKSYYIVQTMTPWILSAIFNVADFVTLKSPRIREDELIRMGKWFTWFMLRKMHLYLKYVELFTDSPIVGTSLLKLSSQNGIPSADFLKIDDFYPDPRSRKPGDIDNMLFCFHRFGRDFGQLEQARTLRTRMLTVTESTSEGMIPEEKQIPQLVDEPLYFNLKDVWKKHVQQDSTTKVPVSTALSTGTETEERQVNLPELDLIEHWGEIETTFGVYDVNAKNYRPGKYEEYVVTSVLANDNTLDDIIRCEPSSLYYQDQLENRRKYIKPFVSSLYSIVPGQFYGKGVLEPIESLITEQKEHHDLYLDEHKRSVMTILSVLERSGLTPRDLAFTPYGHWIMRSHEDVKPIKFPEVNLQAFSMIHGLLDREIDRTSGSSAQMQGVATTKRQTMGEVQSLMAESTRRFSLFIKMADHLTLRPTAFKTMLLMRFMPTIQQGHTFSLPDEDITIDPESLAEEIEFAFAATGVEPEYTKYAKQDMFPRLLKELSNAAKASDGKYIPNMSEIANELTQLYNFKDAERFMEERRPSIPVDLLKAAAGGHSKNPQENQALIQALQQIMENAKILQEAEEEEAKEKRGRKPS</sequence>
<evidence type="ECO:0000256" key="2">
    <source>
        <dbReference type="SAM" id="MobiDB-lite"/>
    </source>
</evidence>
<evidence type="ECO:0000256" key="1">
    <source>
        <dbReference type="SAM" id="Coils"/>
    </source>
</evidence>
<proteinExistence type="predicted"/>
<protein>
    <submittedName>
        <fullName evidence="3">Uncharacterized protein</fullName>
    </submittedName>
</protein>
<evidence type="ECO:0000313" key="3">
    <source>
        <dbReference type="EMBL" id="KKN46580.1"/>
    </source>
</evidence>
<accession>A0A0F9QQU1</accession>